<evidence type="ECO:0000313" key="3">
    <source>
        <dbReference type="RefSeq" id="XP_040596434.1"/>
    </source>
</evidence>
<gene>
    <name evidence="3" type="primary">LOC121137790</name>
</gene>
<reference evidence="3" key="1">
    <citation type="submission" date="2025-08" db="UniProtKB">
        <authorList>
            <consortium name="RefSeq"/>
        </authorList>
    </citation>
    <scope>IDENTIFICATION</scope>
    <source>
        <tissue evidence="3">Liver</tissue>
    </source>
</reference>
<name>A0ABM2X0J2_MESAU</name>
<proteinExistence type="predicted"/>
<organism evidence="2 3">
    <name type="scientific">Mesocricetus auratus</name>
    <name type="common">Golden hamster</name>
    <dbReference type="NCBI Taxonomy" id="10036"/>
    <lineage>
        <taxon>Eukaryota</taxon>
        <taxon>Metazoa</taxon>
        <taxon>Chordata</taxon>
        <taxon>Craniata</taxon>
        <taxon>Vertebrata</taxon>
        <taxon>Euteleostomi</taxon>
        <taxon>Mammalia</taxon>
        <taxon>Eutheria</taxon>
        <taxon>Euarchontoglires</taxon>
        <taxon>Glires</taxon>
        <taxon>Rodentia</taxon>
        <taxon>Myomorpha</taxon>
        <taxon>Muroidea</taxon>
        <taxon>Cricetidae</taxon>
        <taxon>Cricetinae</taxon>
        <taxon>Mesocricetus</taxon>
    </lineage>
</organism>
<dbReference type="GeneID" id="121137790"/>
<evidence type="ECO:0000256" key="1">
    <source>
        <dbReference type="SAM" id="MobiDB-lite"/>
    </source>
</evidence>
<feature type="compositionally biased region" description="Gly residues" evidence="1">
    <location>
        <begin position="75"/>
        <end position="85"/>
    </location>
</feature>
<dbReference type="RefSeq" id="XP_040596434.1">
    <property type="nucleotide sequence ID" value="XM_040740500.1"/>
</dbReference>
<dbReference type="Proteomes" id="UP000886700">
    <property type="component" value="Unplaced"/>
</dbReference>
<keyword evidence="2" id="KW-1185">Reference proteome</keyword>
<feature type="region of interest" description="Disordered" evidence="1">
    <location>
        <begin position="1"/>
        <end position="178"/>
    </location>
</feature>
<feature type="compositionally biased region" description="Low complexity" evidence="1">
    <location>
        <begin position="104"/>
        <end position="115"/>
    </location>
</feature>
<accession>A0ABM2X0J2</accession>
<feature type="compositionally biased region" description="Pro residues" evidence="1">
    <location>
        <begin position="7"/>
        <end position="16"/>
    </location>
</feature>
<sequence length="178" mass="18346">MTEPVPSICPPRPDPGPASAASPARRAAHTGHRGAAAPPARDPRFPAGDGLRPAGRPELRGGARLSGRRGLRAPAGGGDRSGGGRSAASRSNCASLPPAPPLRAPARQPGAARPRWTPECPGPLGVPAMEVRADRAQRLHPSRSAVPPPPPPEIRSATTSGSYRLRQTRRRPVGCPSV</sequence>
<protein>
    <submittedName>
        <fullName evidence="3">Basic proline-rich protein-like</fullName>
    </submittedName>
</protein>
<evidence type="ECO:0000313" key="2">
    <source>
        <dbReference type="Proteomes" id="UP000886700"/>
    </source>
</evidence>